<name>A0A317Z5T4_STAPS</name>
<feature type="domain" description="IMP dehydrogenase/GMP reductase" evidence="2">
    <location>
        <begin position="10"/>
        <end position="93"/>
    </location>
</feature>
<dbReference type="EMBL" id="QEIV01001778">
    <property type="protein sequence ID" value="PWZ95171.1"/>
    <property type="molecule type" value="Genomic_DNA"/>
</dbReference>
<reference evidence="3 4" key="1">
    <citation type="journal article" date="2018" name="Vet. Microbiol.">
        <title>Clonal diversity and geographic distribution of methicillin-resistant Staphylococcus pseudintermedius from Australian animals: Discovery of novel sequence types.</title>
        <authorList>
            <person name="Worthing K.A."/>
            <person name="Abraham S."/>
            <person name="Coombs G.W."/>
            <person name="Pang S."/>
            <person name="Saputra S."/>
            <person name="Jordan D."/>
            <person name="Trott D.J."/>
            <person name="Norris J.M."/>
        </authorList>
    </citation>
    <scope>NUCLEOTIDE SEQUENCE [LARGE SCALE GENOMIC DNA]</scope>
    <source>
        <strain evidence="3 4">ST71 3</strain>
    </source>
</reference>
<dbReference type="PANTHER" id="PTHR11911">
    <property type="entry name" value="INOSINE-5-MONOPHOSPHATE DEHYDROGENASE RELATED"/>
    <property type="match status" value="1"/>
</dbReference>
<dbReference type="EC" id="1.1.1.205" evidence="3"/>
<protein>
    <submittedName>
        <fullName evidence="3">IMP dehydrogenase</fullName>
        <ecNumber evidence="3">1.1.1.205</ecNumber>
    </submittedName>
</protein>
<dbReference type="GO" id="GO:0006183">
    <property type="term" value="P:GTP biosynthetic process"/>
    <property type="evidence" value="ECO:0007669"/>
    <property type="project" value="TreeGrafter"/>
</dbReference>
<gene>
    <name evidence="3" type="ORF">DD924_15940</name>
</gene>
<dbReference type="SMART" id="SM01240">
    <property type="entry name" value="IMPDH"/>
    <property type="match status" value="1"/>
</dbReference>
<dbReference type="GO" id="GO:0003938">
    <property type="term" value="F:IMP dehydrogenase activity"/>
    <property type="evidence" value="ECO:0007669"/>
    <property type="project" value="UniProtKB-EC"/>
</dbReference>
<evidence type="ECO:0000259" key="2">
    <source>
        <dbReference type="Pfam" id="PF00478"/>
    </source>
</evidence>
<dbReference type="AlphaFoldDB" id="A0A317Z5T4"/>
<dbReference type="Gene3D" id="3.20.20.70">
    <property type="entry name" value="Aldolase class I"/>
    <property type="match status" value="1"/>
</dbReference>
<keyword evidence="3" id="KW-0560">Oxidoreductase</keyword>
<organism evidence="3 4">
    <name type="scientific">Staphylococcus pseudintermedius</name>
    <dbReference type="NCBI Taxonomy" id="283734"/>
    <lineage>
        <taxon>Bacteria</taxon>
        <taxon>Bacillati</taxon>
        <taxon>Bacillota</taxon>
        <taxon>Bacilli</taxon>
        <taxon>Bacillales</taxon>
        <taxon>Staphylococcaceae</taxon>
        <taxon>Staphylococcus</taxon>
        <taxon>Staphylococcus intermedius group</taxon>
    </lineage>
</organism>
<feature type="non-terminal residue" evidence="3">
    <location>
        <position position="113"/>
    </location>
</feature>
<dbReference type="Proteomes" id="UP000246351">
    <property type="component" value="Unassembled WGS sequence"/>
</dbReference>
<proteinExistence type="inferred from homology"/>
<dbReference type="FunFam" id="3.20.20.70:FF:000424">
    <property type="entry name" value="Inosine-5'-monophosphate dehydrogenase 2"/>
    <property type="match status" value="1"/>
</dbReference>
<dbReference type="InterPro" id="IPR001093">
    <property type="entry name" value="IMP_DH_GMPRt"/>
</dbReference>
<evidence type="ECO:0000313" key="3">
    <source>
        <dbReference type="EMBL" id="PWZ95171.1"/>
    </source>
</evidence>
<dbReference type="SUPFAM" id="SSF51412">
    <property type="entry name" value="Inosine monophosphate dehydrogenase (IMPDH)"/>
    <property type="match status" value="1"/>
</dbReference>
<sequence>MWENKFVKEALTFDDVLLIPAESNVLPKEVDLSVELSDKIKLNIPVISAGMDTVTESKMAIAMARQGGLGVIHKNMSIERQADEVQKVKRSENGVITDPFFLTPEESVYEAEA</sequence>
<evidence type="ECO:0000313" key="4">
    <source>
        <dbReference type="Proteomes" id="UP000246351"/>
    </source>
</evidence>
<evidence type="ECO:0000256" key="1">
    <source>
        <dbReference type="ARBA" id="ARBA00005502"/>
    </source>
</evidence>
<accession>A0A317Z5T4</accession>
<dbReference type="InterPro" id="IPR013785">
    <property type="entry name" value="Aldolase_TIM"/>
</dbReference>
<dbReference type="InterPro" id="IPR005990">
    <property type="entry name" value="IMP_DH"/>
</dbReference>
<comment type="similarity">
    <text evidence="1">Belongs to the IMPDH/GMPR family.</text>
</comment>
<dbReference type="PANTHER" id="PTHR11911:SF111">
    <property type="entry name" value="INOSINE-5'-MONOPHOSPHATE DEHYDROGENASE"/>
    <property type="match status" value="1"/>
</dbReference>
<dbReference type="Pfam" id="PF00478">
    <property type="entry name" value="IMPDH"/>
    <property type="match status" value="1"/>
</dbReference>
<comment type="caution">
    <text evidence="3">The sequence shown here is derived from an EMBL/GenBank/DDBJ whole genome shotgun (WGS) entry which is preliminary data.</text>
</comment>